<organism evidence="2 3">
    <name type="scientific">Actinocatenispora rupis</name>
    <dbReference type="NCBI Taxonomy" id="519421"/>
    <lineage>
        <taxon>Bacteria</taxon>
        <taxon>Bacillati</taxon>
        <taxon>Actinomycetota</taxon>
        <taxon>Actinomycetes</taxon>
        <taxon>Micromonosporales</taxon>
        <taxon>Micromonosporaceae</taxon>
        <taxon>Actinocatenispora</taxon>
    </lineage>
</organism>
<dbReference type="GO" id="GO:0016779">
    <property type="term" value="F:nucleotidyltransferase activity"/>
    <property type="evidence" value="ECO:0007669"/>
    <property type="project" value="InterPro"/>
</dbReference>
<sequence>MPIPAPATALTDTFLRTVDDQAPGLVDALYLVGSVALGDFHDGASDVDFVAVLSRHAGTADLAALSAAHAAVGREYPGIAFEGTHLSWDDVAAGADCPDAPAMSPDGFQEATRFALNPVTFAELATAGLAVRGPEPGAVDIGGAGPDPVRAYTLDNLTTYWRSLHARFAAAGEDVPAGTVEWAACWAVLGVSRLHKVLSVGGLSTKCVGGGHALAAFDPRWHALVVDALGIRAGHPSRYGPPDVLRRDTLDFLDMAIESGLALA</sequence>
<keyword evidence="3" id="KW-1185">Reference proteome</keyword>
<feature type="domain" description="Polymerase nucleotidyl transferase" evidence="1">
    <location>
        <begin position="15"/>
        <end position="57"/>
    </location>
</feature>
<comment type="caution">
    <text evidence="2">The sequence shown here is derived from an EMBL/GenBank/DDBJ whole genome shotgun (WGS) entry which is preliminary data.</text>
</comment>
<dbReference type="SUPFAM" id="SSF81301">
    <property type="entry name" value="Nucleotidyltransferase"/>
    <property type="match status" value="1"/>
</dbReference>
<name>A0A8J3JBF4_9ACTN</name>
<accession>A0A8J3JBF4</accession>
<reference evidence="2" key="1">
    <citation type="submission" date="2021-01" db="EMBL/GenBank/DDBJ databases">
        <title>Whole genome shotgun sequence of Actinocatenispora rupis NBRC 107355.</title>
        <authorList>
            <person name="Komaki H."/>
            <person name="Tamura T."/>
        </authorList>
    </citation>
    <scope>NUCLEOTIDE SEQUENCE</scope>
    <source>
        <strain evidence="2">NBRC 107355</strain>
    </source>
</reference>
<dbReference type="RefSeq" id="WP_203660530.1">
    <property type="nucleotide sequence ID" value="NZ_BAAAZM010000011.1"/>
</dbReference>
<dbReference type="InterPro" id="IPR002934">
    <property type="entry name" value="Polymerase_NTP_transf_dom"/>
</dbReference>
<evidence type="ECO:0000259" key="1">
    <source>
        <dbReference type="Pfam" id="PF01909"/>
    </source>
</evidence>
<protein>
    <recommendedName>
        <fullName evidence="1">Polymerase nucleotidyl transferase domain-containing protein</fullName>
    </recommendedName>
</protein>
<proteinExistence type="predicted"/>
<evidence type="ECO:0000313" key="3">
    <source>
        <dbReference type="Proteomes" id="UP000612808"/>
    </source>
</evidence>
<dbReference type="AlphaFoldDB" id="A0A8J3JBF4"/>
<dbReference type="EMBL" id="BOMB01000024">
    <property type="protein sequence ID" value="GID13467.1"/>
    <property type="molecule type" value="Genomic_DNA"/>
</dbReference>
<gene>
    <name evidence="2" type="ORF">Aru02nite_43560</name>
</gene>
<dbReference type="Proteomes" id="UP000612808">
    <property type="component" value="Unassembled WGS sequence"/>
</dbReference>
<dbReference type="Pfam" id="PF01909">
    <property type="entry name" value="NTP_transf_2"/>
    <property type="match status" value="1"/>
</dbReference>
<evidence type="ECO:0000313" key="2">
    <source>
        <dbReference type="EMBL" id="GID13467.1"/>
    </source>
</evidence>
<dbReference type="InterPro" id="IPR043519">
    <property type="entry name" value="NT_sf"/>
</dbReference>